<comment type="cofactor">
    <cofactor evidence="13">
        <name>Mg(2+)</name>
        <dbReference type="ChEBI" id="CHEBI:18420"/>
    </cofactor>
    <text evidence="13">Binds 1 Mg(2+) ion per subunit.</text>
</comment>
<evidence type="ECO:0000256" key="11">
    <source>
        <dbReference type="ARBA" id="ARBA00023447"/>
    </source>
</evidence>
<dbReference type="InterPro" id="IPR011856">
    <property type="entry name" value="tRNA_endonuc-like_dom_sf"/>
</dbReference>
<evidence type="ECO:0000256" key="10">
    <source>
        <dbReference type="ARBA" id="ARBA00023204"/>
    </source>
</evidence>
<evidence type="ECO:0000313" key="14">
    <source>
        <dbReference type="EMBL" id="MFD2911317.1"/>
    </source>
</evidence>
<feature type="site" description="Transition state stabilizer" evidence="13">
    <location>
        <position position="65"/>
    </location>
</feature>
<keyword evidence="3 13" id="KW-0540">Nuclease</keyword>
<feature type="binding site" evidence="13">
    <location>
        <position position="50"/>
    </location>
    <ligand>
        <name>Mg(2+)</name>
        <dbReference type="ChEBI" id="CHEBI:18420"/>
    </ligand>
</feature>
<keyword evidence="7 13" id="KW-0378">Hydrolase</keyword>
<evidence type="ECO:0000256" key="9">
    <source>
        <dbReference type="ARBA" id="ARBA00023172"/>
    </source>
</evidence>
<dbReference type="Pfam" id="PF03838">
    <property type="entry name" value="RecU"/>
    <property type="match status" value="1"/>
</dbReference>
<reference evidence="15" key="1">
    <citation type="journal article" date="2019" name="Int. J. Syst. Evol. Microbiol.">
        <title>The Global Catalogue of Microorganisms (GCM) 10K type strain sequencing project: providing services to taxonomists for standard genome sequencing and annotation.</title>
        <authorList>
            <consortium name="The Broad Institute Genomics Platform"/>
            <consortium name="The Broad Institute Genome Sequencing Center for Infectious Disease"/>
            <person name="Wu L."/>
            <person name="Ma J."/>
        </authorList>
    </citation>
    <scope>NUCLEOTIDE SEQUENCE [LARGE SCALE GENOMIC DNA]</scope>
    <source>
        <strain evidence="15">KCTC 13528</strain>
    </source>
</reference>
<keyword evidence="8 13" id="KW-0460">Magnesium</keyword>
<dbReference type="Gene3D" id="3.40.1350.10">
    <property type="match status" value="1"/>
</dbReference>
<comment type="catalytic activity">
    <reaction evidence="13">
        <text>Endonucleolytic cleavage at a junction such as a reciprocal single-stranded crossover between two homologous DNA duplexes (Holliday junction).</text>
        <dbReference type="EC" id="3.1.21.10"/>
    </reaction>
</comment>
<keyword evidence="10 13" id="KW-0234">DNA repair</keyword>
<evidence type="ECO:0000256" key="3">
    <source>
        <dbReference type="ARBA" id="ARBA00022722"/>
    </source>
</evidence>
<evidence type="ECO:0000256" key="6">
    <source>
        <dbReference type="ARBA" id="ARBA00022763"/>
    </source>
</evidence>
<keyword evidence="6 13" id="KW-0227">DNA damage</keyword>
<dbReference type="EMBL" id="JBHUPG010000008">
    <property type="protein sequence ID" value="MFD2911317.1"/>
    <property type="molecule type" value="Genomic_DNA"/>
</dbReference>
<comment type="subcellular location">
    <subcellularLocation>
        <location evidence="1 13">Cytoplasm</location>
    </subcellularLocation>
</comment>
<evidence type="ECO:0000256" key="2">
    <source>
        <dbReference type="ARBA" id="ARBA00022490"/>
    </source>
</evidence>
<keyword evidence="5 13" id="KW-0255">Endonuclease</keyword>
<keyword evidence="9 13" id="KW-0233">DNA recombination</keyword>
<dbReference type="RefSeq" id="WP_204727917.1">
    <property type="nucleotide sequence ID" value="NZ_JAFBDK010000001.1"/>
</dbReference>
<protein>
    <recommendedName>
        <fullName evidence="12 13">Holliday junction resolvase RecU</fullName>
        <ecNumber evidence="13">3.1.21.10</ecNumber>
    </recommendedName>
    <alternativeName>
        <fullName evidence="13">Recombination protein U homolog</fullName>
    </alternativeName>
</protein>
<dbReference type="SUPFAM" id="SSF52980">
    <property type="entry name" value="Restriction endonuclease-like"/>
    <property type="match status" value="1"/>
</dbReference>
<evidence type="ECO:0000256" key="1">
    <source>
        <dbReference type="ARBA" id="ARBA00004496"/>
    </source>
</evidence>
<comment type="caution">
    <text evidence="14">The sequence shown here is derived from an EMBL/GenBank/DDBJ whole genome shotgun (WGS) entry which is preliminary data.</text>
</comment>
<accession>A0ABW5ZES8</accession>
<evidence type="ECO:0000256" key="7">
    <source>
        <dbReference type="ARBA" id="ARBA00022801"/>
    </source>
</evidence>
<comment type="function">
    <text evidence="13">Endonuclease that resolves Holliday junction intermediates in genetic recombination. Cleaves mobile four-strand junctions by introducing symmetrical nicks in paired strands. Promotes annealing of linear ssDNA with homologous dsDNA. Required for DNA repair, homologous recombination and chromosome segregation.</text>
</comment>
<dbReference type="InterPro" id="IPR004612">
    <property type="entry name" value="Resolv_RecU"/>
</dbReference>
<gene>
    <name evidence="13" type="primary">recU</name>
    <name evidence="14" type="ORF">ACFS5P_05475</name>
</gene>
<evidence type="ECO:0000256" key="5">
    <source>
        <dbReference type="ARBA" id="ARBA00022759"/>
    </source>
</evidence>
<keyword evidence="2 13" id="KW-0963">Cytoplasm</keyword>
<dbReference type="CDD" id="cd22354">
    <property type="entry name" value="RecU-like"/>
    <property type="match status" value="1"/>
</dbReference>
<evidence type="ECO:0000256" key="13">
    <source>
        <dbReference type="HAMAP-Rule" id="MF_00130"/>
    </source>
</evidence>
<comment type="caution">
    <text evidence="13">Lacks conserved residue(s) required for the propagation of feature annotation.</text>
</comment>
<evidence type="ECO:0000256" key="8">
    <source>
        <dbReference type="ARBA" id="ARBA00022842"/>
    </source>
</evidence>
<evidence type="ECO:0000256" key="12">
    <source>
        <dbReference type="ARBA" id="ARBA00029523"/>
    </source>
</evidence>
<dbReference type="HAMAP" id="MF_00130">
    <property type="entry name" value="RecU"/>
    <property type="match status" value="1"/>
</dbReference>
<sequence>MLETYIDMANIKYQQSGKAEIIKQFPEVTVTLKEQQRIMSGFYKAKGAPDYIGLIGKLPVCFDAKETAIKTNFPLHNVHDHQVAYFDRWENQGGKAFLIVCFTSMNETYLLPHDVLKERWQAAVAGGAKSIPLQIFRDHAILIKPGSGLTIDWLPAAMEERK</sequence>
<feature type="binding site" evidence="13">
    <location>
        <position position="82"/>
    </location>
    <ligand>
        <name>Mg(2+)</name>
        <dbReference type="ChEBI" id="CHEBI:18420"/>
    </ligand>
</feature>
<evidence type="ECO:0000256" key="4">
    <source>
        <dbReference type="ARBA" id="ARBA00022723"/>
    </source>
</evidence>
<keyword evidence="15" id="KW-1185">Reference proteome</keyword>
<proteinExistence type="inferred from homology"/>
<dbReference type="Proteomes" id="UP001597561">
    <property type="component" value="Unassembled WGS sequence"/>
</dbReference>
<keyword evidence="4 13" id="KW-0479">Metal-binding</keyword>
<dbReference type="EC" id="3.1.21.10" evidence="13"/>
<dbReference type="InterPro" id="IPR011335">
    <property type="entry name" value="Restrct_endonuc-II-like"/>
</dbReference>
<comment type="similarity">
    <text evidence="11 13">Belongs to the RecU family.</text>
</comment>
<organism evidence="14 15">
    <name type="scientific">Jeotgalibacillus terrae</name>
    <dbReference type="NCBI Taxonomy" id="587735"/>
    <lineage>
        <taxon>Bacteria</taxon>
        <taxon>Bacillati</taxon>
        <taxon>Bacillota</taxon>
        <taxon>Bacilli</taxon>
        <taxon>Bacillales</taxon>
        <taxon>Caryophanaceae</taxon>
        <taxon>Jeotgalibacillus</taxon>
    </lineage>
</organism>
<feature type="binding site" evidence="13">
    <location>
        <position position="63"/>
    </location>
    <ligand>
        <name>Mg(2+)</name>
        <dbReference type="ChEBI" id="CHEBI:18420"/>
    </ligand>
</feature>
<name>A0ABW5ZES8_9BACL</name>
<evidence type="ECO:0000313" key="15">
    <source>
        <dbReference type="Proteomes" id="UP001597561"/>
    </source>
</evidence>